<comment type="caution">
    <text evidence="2">The sequence shown here is derived from an EMBL/GenBank/DDBJ whole genome shotgun (WGS) entry which is preliminary data.</text>
</comment>
<reference evidence="2 3" key="1">
    <citation type="submission" date="2013-02" db="EMBL/GenBank/DDBJ databases">
        <title>The Genome Sequence of Helicobacter bilis WiWa.</title>
        <authorList>
            <consortium name="The Broad Institute Genome Sequencing Platform"/>
            <person name="Ward D."/>
            <person name="Overstreet A.-M.C."/>
            <person name="Ramer-Tait A.E."/>
            <person name="Phillips G.J."/>
            <person name="Wannemuehler M.J."/>
            <person name="Walker B."/>
            <person name="Young S.K."/>
            <person name="Zeng Q."/>
            <person name="Gargeya S."/>
            <person name="Fitzgerald M."/>
            <person name="Haas B."/>
            <person name="Abouelleil A."/>
            <person name="Alvarado L."/>
            <person name="Arachchi H.M."/>
            <person name="Berlin A.M."/>
            <person name="Chapman S.B."/>
            <person name="Dewar J."/>
            <person name="Goldberg J."/>
            <person name="Griggs A."/>
            <person name="Gujja S."/>
            <person name="Hansen M."/>
            <person name="Howarth C."/>
            <person name="Imamovic A."/>
            <person name="Larimer J."/>
            <person name="McCowan C."/>
            <person name="Murphy C."/>
            <person name="Neiman D."/>
            <person name="Pearson M."/>
            <person name="Priest M."/>
            <person name="Roberts A."/>
            <person name="Saif S."/>
            <person name="Shea T."/>
            <person name="Sisk P."/>
            <person name="Sykes S."/>
            <person name="Wortman J."/>
            <person name="Nusbaum C."/>
            <person name="Birren B."/>
        </authorList>
    </citation>
    <scope>NUCLEOTIDE SEQUENCE [LARGE SCALE GENOMIC DNA]</scope>
    <source>
        <strain evidence="2 3">WiWa</strain>
    </source>
</reference>
<evidence type="ECO:0000313" key="3">
    <source>
        <dbReference type="Proteomes" id="UP000012527"/>
    </source>
</evidence>
<dbReference type="EMBL" id="AQFW01000015">
    <property type="protein sequence ID" value="EMZ38196.1"/>
    <property type="molecule type" value="Genomic_DNA"/>
</dbReference>
<keyword evidence="1" id="KW-1133">Transmembrane helix</keyword>
<sequence length="144" mass="16634">MIENSFAIVYTPLCRDTKNSFDINEFDSQIDFFKSNYGVIAMERVVSTITPPPPIEFQCDSLESRQSTYSAYKQHFNRLKKDEKCIEYSSTLDSHQFPANSFLLDFNNVRIVYYVLAMLFCLHSLTTTSVYLILQNTIALKGIL</sequence>
<feature type="transmembrane region" description="Helical" evidence="1">
    <location>
        <begin position="111"/>
        <end position="134"/>
    </location>
</feature>
<keyword evidence="1" id="KW-0472">Membrane</keyword>
<dbReference type="RefSeq" id="WP_004088085.1">
    <property type="nucleotide sequence ID" value="NZ_KB822517.1"/>
</dbReference>
<name>N2BCR8_9HELI</name>
<dbReference type="HOGENOM" id="CLU_1793818_0_0_7"/>
<keyword evidence="1" id="KW-0812">Transmembrane</keyword>
<gene>
    <name evidence="2" type="ORF">C826_01709</name>
</gene>
<evidence type="ECO:0000313" key="2">
    <source>
        <dbReference type="EMBL" id="EMZ38196.1"/>
    </source>
</evidence>
<protein>
    <submittedName>
        <fullName evidence="2">Uncharacterized protein</fullName>
    </submittedName>
</protein>
<dbReference type="GeneID" id="60657195"/>
<organism evidence="2 3">
    <name type="scientific">Helicobacter bilis WiWa</name>
    <dbReference type="NCBI Taxonomy" id="1235804"/>
    <lineage>
        <taxon>Bacteria</taxon>
        <taxon>Pseudomonadati</taxon>
        <taxon>Campylobacterota</taxon>
        <taxon>Epsilonproteobacteria</taxon>
        <taxon>Campylobacterales</taxon>
        <taxon>Helicobacteraceae</taxon>
        <taxon>Helicobacter</taxon>
    </lineage>
</organism>
<dbReference type="AlphaFoldDB" id="N2BCR8"/>
<evidence type="ECO:0000256" key="1">
    <source>
        <dbReference type="SAM" id="Phobius"/>
    </source>
</evidence>
<proteinExistence type="predicted"/>
<accession>N2BCR8</accession>
<dbReference type="Proteomes" id="UP000012527">
    <property type="component" value="Unassembled WGS sequence"/>
</dbReference>